<dbReference type="InterPro" id="IPR045560">
    <property type="entry name" value="LigC_C"/>
</dbReference>
<feature type="domain" description="Gfo/Idh/MocA-like oxidoreductase N-terminal" evidence="1">
    <location>
        <begin position="2"/>
        <end position="118"/>
    </location>
</feature>
<dbReference type="PANTHER" id="PTHR43249:SF1">
    <property type="entry name" value="D-GLUCOSIDE 3-DEHYDROGENASE"/>
    <property type="match status" value="1"/>
</dbReference>
<dbReference type="Pfam" id="PF01408">
    <property type="entry name" value="GFO_IDH_MocA"/>
    <property type="match status" value="1"/>
</dbReference>
<dbReference type="InterPro" id="IPR036291">
    <property type="entry name" value="NAD(P)-bd_dom_sf"/>
</dbReference>
<dbReference type="Gene3D" id="3.30.360.10">
    <property type="entry name" value="Dihydrodipicolinate Reductase, domain 2"/>
    <property type="match status" value="1"/>
</dbReference>
<gene>
    <name evidence="3" type="primary">ligC_4</name>
    <name evidence="3" type="ORF">HALOF300_00871</name>
</gene>
<comment type="caution">
    <text evidence="3">The sequence shown here is derived from an EMBL/GenBank/DDBJ whole genome shotgun (WGS) entry which is preliminary data.</text>
</comment>
<dbReference type="InterPro" id="IPR000683">
    <property type="entry name" value="Gfo/Idh/MocA-like_OxRdtase_N"/>
</dbReference>
<dbReference type="AlphaFoldDB" id="A0A7M4DFI0"/>
<dbReference type="SUPFAM" id="SSF55347">
    <property type="entry name" value="Glyceraldehyde-3-phosphate dehydrogenase-like, C-terminal domain"/>
    <property type="match status" value="1"/>
</dbReference>
<dbReference type="Pfam" id="PF19858">
    <property type="entry name" value="OxRdtase_C"/>
    <property type="match status" value="1"/>
</dbReference>
<evidence type="ECO:0000259" key="1">
    <source>
        <dbReference type="Pfam" id="PF01408"/>
    </source>
</evidence>
<dbReference type="Gene3D" id="3.40.50.720">
    <property type="entry name" value="NAD(P)-binding Rossmann-like Domain"/>
    <property type="match status" value="1"/>
</dbReference>
<reference evidence="3 4" key="1">
    <citation type="submission" date="2019-11" db="EMBL/GenBank/DDBJ databases">
        <authorList>
            <person name="Criscuolo A."/>
        </authorList>
    </citation>
    <scope>NUCLEOTIDE SEQUENCE [LARGE SCALE GENOMIC DNA]</scope>
    <source>
        <strain evidence="3">CIP111667</strain>
    </source>
</reference>
<dbReference type="PANTHER" id="PTHR43249">
    <property type="entry name" value="UDP-N-ACETYL-2-AMINO-2-DEOXY-D-GLUCURONATE OXIDASE"/>
    <property type="match status" value="1"/>
</dbReference>
<dbReference type="Proteomes" id="UP000419743">
    <property type="component" value="Unassembled WGS sequence"/>
</dbReference>
<dbReference type="SUPFAM" id="SSF51735">
    <property type="entry name" value="NAD(P)-binding Rossmann-fold domains"/>
    <property type="match status" value="1"/>
</dbReference>
<proteinExistence type="predicted"/>
<keyword evidence="3" id="KW-0560">Oxidoreductase</keyword>
<keyword evidence="4" id="KW-1185">Reference proteome</keyword>
<dbReference type="RefSeq" id="WP_197522298.1">
    <property type="nucleotide sequence ID" value="NZ_CACRYJ010000014.1"/>
</dbReference>
<accession>A0A7M4DFI0</accession>
<dbReference type="EC" id="1.1.1.312" evidence="3"/>
<dbReference type="InterPro" id="IPR052515">
    <property type="entry name" value="Gfo/Idh/MocA_Oxidoreductase"/>
</dbReference>
<sequence>MISVGLVGAGAIAERHAAALRDVGARVAAVADPEAARAAALAGGSAAVFSTADELFAHPGLDAAVIASPNDLHATQTIAALRAGLHVLTEIPVGVCLAEANAVAVAATQAGRYAAVAHTLRFCRPYLALKARIDAGELDARHLIARTLIHRQHNTGMDGRIRAWTDDVRWHHGAHTVDAALWLLSAETATAHGLLGAPWPTSGRPMDAGLVLETPDGVLVTIALSYHSRLSSRELIAIGENDTLRIDGGVLASTDHVVVDAGGEALMEQQALVRQDEDFVRALADGRRPACVIDDVLPAMRVLDAFGSQDRAGATR</sequence>
<evidence type="ECO:0000313" key="3">
    <source>
        <dbReference type="EMBL" id="VZO35673.1"/>
    </source>
</evidence>
<protein>
    <submittedName>
        <fullName evidence="3">4-carboxy-2-hydroxymuconate-6-semialdehyde dehydrogenase</fullName>
        <ecNumber evidence="3">1.1.1.312</ecNumber>
    </submittedName>
</protein>
<evidence type="ECO:0000313" key="4">
    <source>
        <dbReference type="Proteomes" id="UP000419743"/>
    </source>
</evidence>
<feature type="domain" description="4-carboxy-2-hydroxymuconate-6-semialdehyde dehydrogenase-like C-terminal" evidence="2">
    <location>
        <begin position="129"/>
        <end position="227"/>
    </location>
</feature>
<dbReference type="GO" id="GO:0050606">
    <property type="term" value="F:4-carboxy-2-hydroxymuconate semialdehyde hemiacetal dehydrogenase activity"/>
    <property type="evidence" value="ECO:0007669"/>
    <property type="project" value="UniProtKB-EC"/>
</dbReference>
<dbReference type="GO" id="GO:0000166">
    <property type="term" value="F:nucleotide binding"/>
    <property type="evidence" value="ECO:0007669"/>
    <property type="project" value="InterPro"/>
</dbReference>
<name>A0A7M4DFI0_9MICO</name>
<evidence type="ECO:0000259" key="2">
    <source>
        <dbReference type="Pfam" id="PF19858"/>
    </source>
</evidence>
<dbReference type="EMBL" id="CACRYJ010000014">
    <property type="protein sequence ID" value="VZO35673.1"/>
    <property type="molecule type" value="Genomic_DNA"/>
</dbReference>
<organism evidence="3 4">
    <name type="scientific">Occultella aeris</name>
    <dbReference type="NCBI Taxonomy" id="2761496"/>
    <lineage>
        <taxon>Bacteria</taxon>
        <taxon>Bacillati</taxon>
        <taxon>Actinomycetota</taxon>
        <taxon>Actinomycetes</taxon>
        <taxon>Micrococcales</taxon>
        <taxon>Ruaniaceae</taxon>
        <taxon>Occultella</taxon>
    </lineage>
</organism>